<accession>A0A9X2JKI6</accession>
<comment type="caution">
    <text evidence="2">The sequence shown here is derived from an EMBL/GenBank/DDBJ whole genome shotgun (WGS) entry which is preliminary data.</text>
</comment>
<proteinExistence type="predicted"/>
<protein>
    <submittedName>
        <fullName evidence="2">Uncharacterized protein</fullName>
    </submittedName>
</protein>
<gene>
    <name evidence="2" type="ORF">NG895_22285</name>
</gene>
<reference evidence="2" key="1">
    <citation type="submission" date="2022-06" db="EMBL/GenBank/DDBJ databases">
        <title>Aeoliella straminimaris, a novel planctomycete from sediments.</title>
        <authorList>
            <person name="Vitorino I.R."/>
            <person name="Lage O.M."/>
        </authorList>
    </citation>
    <scope>NUCLEOTIDE SEQUENCE</scope>
    <source>
        <strain evidence="2">ICT_H6.2</strain>
    </source>
</reference>
<feature type="transmembrane region" description="Helical" evidence="1">
    <location>
        <begin position="36"/>
        <end position="57"/>
    </location>
</feature>
<feature type="transmembrane region" description="Helical" evidence="1">
    <location>
        <begin position="63"/>
        <end position="80"/>
    </location>
</feature>
<evidence type="ECO:0000256" key="1">
    <source>
        <dbReference type="SAM" id="Phobius"/>
    </source>
</evidence>
<keyword evidence="1" id="KW-1133">Transmembrane helix</keyword>
<evidence type="ECO:0000313" key="2">
    <source>
        <dbReference type="EMBL" id="MCO6046634.1"/>
    </source>
</evidence>
<organism evidence="2 3">
    <name type="scientific">Aeoliella straminimaris</name>
    <dbReference type="NCBI Taxonomy" id="2954799"/>
    <lineage>
        <taxon>Bacteria</taxon>
        <taxon>Pseudomonadati</taxon>
        <taxon>Planctomycetota</taxon>
        <taxon>Planctomycetia</taxon>
        <taxon>Pirellulales</taxon>
        <taxon>Lacipirellulaceae</taxon>
        <taxon>Aeoliella</taxon>
    </lineage>
</organism>
<keyword evidence="1" id="KW-0472">Membrane</keyword>
<dbReference type="AlphaFoldDB" id="A0A9X2JKI6"/>
<keyword evidence="3" id="KW-1185">Reference proteome</keyword>
<evidence type="ECO:0000313" key="3">
    <source>
        <dbReference type="Proteomes" id="UP001155241"/>
    </source>
</evidence>
<sequence length="103" mass="11145">MEAVHWVPPHVWLAVHVIGIILAISSRTHLGPTCAFCTNCLMAVVMALVGVVAVWGFLSQQPFWAASGTTLGMMAVVTCFERQSYEPDRVLQAFASSDEQPVG</sequence>
<feature type="transmembrane region" description="Helical" evidence="1">
    <location>
        <begin position="6"/>
        <end position="24"/>
    </location>
</feature>
<dbReference type="Proteomes" id="UP001155241">
    <property type="component" value="Unassembled WGS sequence"/>
</dbReference>
<keyword evidence="1" id="KW-0812">Transmembrane</keyword>
<dbReference type="EMBL" id="JAMXLR010000076">
    <property type="protein sequence ID" value="MCO6046634.1"/>
    <property type="molecule type" value="Genomic_DNA"/>
</dbReference>
<name>A0A9X2JKI6_9BACT</name>
<dbReference type="RefSeq" id="WP_252854747.1">
    <property type="nucleotide sequence ID" value="NZ_JAMXLR010000076.1"/>
</dbReference>